<proteinExistence type="predicted"/>
<dbReference type="PROSITE" id="PS51833">
    <property type="entry name" value="HDOD"/>
    <property type="match status" value="1"/>
</dbReference>
<dbReference type="Proteomes" id="UP000886689">
    <property type="component" value="Unassembled WGS sequence"/>
</dbReference>
<dbReference type="InterPro" id="IPR052340">
    <property type="entry name" value="RNase_Y/CdgJ"/>
</dbReference>
<dbReference type="CDD" id="cd00077">
    <property type="entry name" value="HDc"/>
    <property type="match status" value="1"/>
</dbReference>
<dbReference type="InterPro" id="IPR003607">
    <property type="entry name" value="HD/PDEase_dom"/>
</dbReference>
<dbReference type="Gene3D" id="1.10.3210.10">
    <property type="entry name" value="Hypothetical protein af1432"/>
    <property type="match status" value="1"/>
</dbReference>
<dbReference type="NCBIfam" id="TIGR00277">
    <property type="entry name" value="HDIG"/>
    <property type="match status" value="1"/>
</dbReference>
<dbReference type="AlphaFoldDB" id="A0A9D7K229"/>
<dbReference type="InterPro" id="IPR006675">
    <property type="entry name" value="HDIG_dom"/>
</dbReference>
<evidence type="ECO:0000259" key="1">
    <source>
        <dbReference type="PROSITE" id="PS51833"/>
    </source>
</evidence>
<feature type="domain" description="HDOD" evidence="1">
    <location>
        <begin position="15"/>
        <end position="215"/>
    </location>
</feature>
<protein>
    <submittedName>
        <fullName evidence="2">HDOD domain-containing protein</fullName>
    </submittedName>
</protein>
<sequence>MQLDRDTVLKGVRNLPSLPTVVIELLQSMDNDDADTRELAGKLARDQALTAKVLRVANSSFYGLQGKVDSIGDAIVVLGLHGVRTLATAAAITDVFAPKGSGAAANVQTYDMRLFWRHSIAVGLCAKAIARKRRLNDGNAFTAGLMHDIGRLALASCFPGHIAAVAKDRVEHGDCWLFAERRVLGLDHAEIGQWLTEHWRFPPLLSRAIGTHHQPDMQQDLLATVIHVADRLGHRLDDEPAGQIPVPPIDEAAMAAVGLDEESAAELVAVVQEQFESACAALVS</sequence>
<dbReference type="InterPro" id="IPR013976">
    <property type="entry name" value="HDOD"/>
</dbReference>
<comment type="caution">
    <text evidence="2">The sequence shown here is derived from an EMBL/GenBank/DDBJ whole genome shotgun (WGS) entry which is preliminary data.</text>
</comment>
<dbReference type="Pfam" id="PF08668">
    <property type="entry name" value="HDOD"/>
    <property type="match status" value="1"/>
</dbReference>
<dbReference type="PANTHER" id="PTHR33525">
    <property type="match status" value="1"/>
</dbReference>
<dbReference type="PANTHER" id="PTHR33525:SF3">
    <property type="entry name" value="RIBONUCLEASE Y"/>
    <property type="match status" value="1"/>
</dbReference>
<dbReference type="SUPFAM" id="SSF109604">
    <property type="entry name" value="HD-domain/PDEase-like"/>
    <property type="match status" value="1"/>
</dbReference>
<evidence type="ECO:0000313" key="3">
    <source>
        <dbReference type="Proteomes" id="UP000886689"/>
    </source>
</evidence>
<reference evidence="2" key="1">
    <citation type="submission" date="2020-10" db="EMBL/GenBank/DDBJ databases">
        <title>Connecting structure to function with the recovery of over 1000 high-quality activated sludge metagenome-assembled genomes encoding full-length rRNA genes using long-read sequencing.</title>
        <authorList>
            <person name="Singleton C.M."/>
            <person name="Petriglieri F."/>
            <person name="Kristensen J.M."/>
            <person name="Kirkegaard R.H."/>
            <person name="Michaelsen T.Y."/>
            <person name="Andersen M.H."/>
            <person name="Karst S.M."/>
            <person name="Dueholm M.S."/>
            <person name="Nielsen P.H."/>
            <person name="Albertsen M."/>
        </authorList>
    </citation>
    <scope>NUCLEOTIDE SEQUENCE</scope>
    <source>
        <strain evidence="2">Hirt_18-Q3-R61-65_BATAC.395</strain>
    </source>
</reference>
<dbReference type="SMART" id="SM00471">
    <property type="entry name" value="HDc"/>
    <property type="match status" value="1"/>
</dbReference>
<gene>
    <name evidence="2" type="ORF">IPL58_13605</name>
</gene>
<dbReference type="EMBL" id="JADJUC010000020">
    <property type="protein sequence ID" value="MBK8524995.1"/>
    <property type="molecule type" value="Genomic_DNA"/>
</dbReference>
<accession>A0A9D7K229</accession>
<organism evidence="2 3">
    <name type="scientific">Candidatus Proximibacter danicus</name>
    <dbReference type="NCBI Taxonomy" id="2954365"/>
    <lineage>
        <taxon>Bacteria</taxon>
        <taxon>Pseudomonadati</taxon>
        <taxon>Pseudomonadota</taxon>
        <taxon>Betaproteobacteria</taxon>
        <taxon>Candidatus Proximibacter</taxon>
    </lineage>
</organism>
<name>A0A9D7K229_9PROT</name>
<evidence type="ECO:0000313" key="2">
    <source>
        <dbReference type="EMBL" id="MBK8524995.1"/>
    </source>
</evidence>